<organism evidence="2 3">
    <name type="scientific">Roseovarius halotolerans</name>
    <dbReference type="NCBI Taxonomy" id="505353"/>
    <lineage>
        <taxon>Bacteria</taxon>
        <taxon>Pseudomonadati</taxon>
        <taxon>Pseudomonadota</taxon>
        <taxon>Alphaproteobacteria</taxon>
        <taxon>Rhodobacterales</taxon>
        <taxon>Roseobacteraceae</taxon>
        <taxon>Roseovarius</taxon>
    </lineage>
</organism>
<evidence type="ECO:0000256" key="1">
    <source>
        <dbReference type="SAM" id="SignalP"/>
    </source>
</evidence>
<dbReference type="AlphaFoldDB" id="A0A1X6Y915"/>
<evidence type="ECO:0000313" key="3">
    <source>
        <dbReference type="Proteomes" id="UP000193207"/>
    </source>
</evidence>
<reference evidence="2 3" key="1">
    <citation type="submission" date="2017-03" db="EMBL/GenBank/DDBJ databases">
        <authorList>
            <person name="Afonso C.L."/>
            <person name="Miller P.J."/>
            <person name="Scott M.A."/>
            <person name="Spackman E."/>
            <person name="Goraichik I."/>
            <person name="Dimitrov K.M."/>
            <person name="Suarez D.L."/>
            <person name="Swayne D.E."/>
        </authorList>
    </citation>
    <scope>NUCLEOTIDE SEQUENCE [LARGE SCALE GENOMIC DNA]</scope>
    <source>
        <strain evidence="2 3">CECT 8110</strain>
    </source>
</reference>
<protein>
    <recommendedName>
        <fullName evidence="4">DNA primase</fullName>
    </recommendedName>
</protein>
<keyword evidence="1" id="KW-0732">Signal</keyword>
<dbReference type="RefSeq" id="WP_139837369.1">
    <property type="nucleotide sequence ID" value="NZ_FWFU01000001.1"/>
</dbReference>
<keyword evidence="3" id="KW-1185">Reference proteome</keyword>
<gene>
    <name evidence="2" type="ORF">ROH8110_00268</name>
</gene>
<proteinExistence type="predicted"/>
<accession>A0A1X6Y915</accession>
<sequence length="108" mass="11239">MLRVVTLCCGIALTGATATAQSATETEAEKAERCAALSDVIARSVTARQLGQDLSQAKRGLTSGEGAVAAKYAPGVPPLVDWIYTLPEEQLVPGLPAAFEKQCLDYSG</sequence>
<feature type="chain" id="PRO_5012010361" description="DNA primase" evidence="1">
    <location>
        <begin position="21"/>
        <end position="108"/>
    </location>
</feature>
<dbReference type="EMBL" id="FWFU01000001">
    <property type="protein sequence ID" value="SLN13833.1"/>
    <property type="molecule type" value="Genomic_DNA"/>
</dbReference>
<evidence type="ECO:0008006" key="4">
    <source>
        <dbReference type="Google" id="ProtNLM"/>
    </source>
</evidence>
<name>A0A1X6Y915_9RHOB</name>
<evidence type="ECO:0000313" key="2">
    <source>
        <dbReference type="EMBL" id="SLN13833.1"/>
    </source>
</evidence>
<dbReference type="OrthoDB" id="7875126at2"/>
<feature type="signal peptide" evidence="1">
    <location>
        <begin position="1"/>
        <end position="20"/>
    </location>
</feature>
<dbReference type="Proteomes" id="UP000193207">
    <property type="component" value="Unassembled WGS sequence"/>
</dbReference>